<organism evidence="2 3">
    <name type="scientific">Blastomyces parvus</name>
    <dbReference type="NCBI Taxonomy" id="2060905"/>
    <lineage>
        <taxon>Eukaryota</taxon>
        <taxon>Fungi</taxon>
        <taxon>Dikarya</taxon>
        <taxon>Ascomycota</taxon>
        <taxon>Pezizomycotina</taxon>
        <taxon>Eurotiomycetes</taxon>
        <taxon>Eurotiomycetidae</taxon>
        <taxon>Onygenales</taxon>
        <taxon>Ajellomycetaceae</taxon>
        <taxon>Blastomyces</taxon>
    </lineage>
</organism>
<dbReference type="AlphaFoldDB" id="A0A2B7WNU5"/>
<dbReference type="EMBL" id="PDNC01000125">
    <property type="protein sequence ID" value="PGG98219.1"/>
    <property type="molecule type" value="Genomic_DNA"/>
</dbReference>
<dbReference type="Proteomes" id="UP000224080">
    <property type="component" value="Unassembled WGS sequence"/>
</dbReference>
<feature type="compositionally biased region" description="Low complexity" evidence="1">
    <location>
        <begin position="464"/>
        <end position="475"/>
    </location>
</feature>
<feature type="compositionally biased region" description="Basic and acidic residues" evidence="1">
    <location>
        <begin position="61"/>
        <end position="76"/>
    </location>
</feature>
<evidence type="ECO:0000313" key="2">
    <source>
        <dbReference type="EMBL" id="PGG98219.1"/>
    </source>
</evidence>
<name>A0A2B7WNU5_9EURO</name>
<evidence type="ECO:0000313" key="3">
    <source>
        <dbReference type="Proteomes" id="UP000224080"/>
    </source>
</evidence>
<protein>
    <submittedName>
        <fullName evidence="2">Uncharacterized protein</fullName>
    </submittedName>
</protein>
<feature type="region of interest" description="Disordered" evidence="1">
    <location>
        <begin position="56"/>
        <end position="79"/>
    </location>
</feature>
<gene>
    <name evidence="2" type="ORF">GX51_06939</name>
</gene>
<feature type="region of interest" description="Disordered" evidence="1">
    <location>
        <begin position="451"/>
        <end position="475"/>
    </location>
</feature>
<feature type="compositionally biased region" description="Polar residues" evidence="1">
    <location>
        <begin position="603"/>
        <end position="620"/>
    </location>
</feature>
<sequence>MVSRASSAAVKPPKRAKSTSSVNSCRHIPPVPELINPQAVHYHAMAAASIAMQRSNQRSSMDLRGHCSASHSRDNEADAFSFRSSKARSIRFNPSDNNGVQNLQPPIPCPSSIASPSSDRTARNDHAFNLVAEEFNIASAPSSYRKLRKAKSMFSTRKRAMKSSDSSYSPFRSNTYSDGSEMGHLSQATLRRSKSFFGAEMTRQPEDVKRTQSQNAAIQLAREQYLREIQHPNQNYGSESILSGRGRHQPRPFRKSLRSSSGEDVENGIPDAMKPGITHPSKNLRSSKSRNFSVSIKNGLKRIFGRGSLAQDDKKSSSVQRTHRLGFSDYISSESTGPTSIGNRPASIRTMRSSDSFGTFSSRATSWTDSTASNNTAARDAVSERNRLSIIQESGGPLQSIPSRSSFHYNDGYSVFRKPLYPGRSGNNATDAVDSQRVYSALVRHIDVSHHDDEGDITPRAGTVRGSRYSPSSSVYSNRAANSIRHVPSEASMRTIRALPPVRGHSPGSISQMSIGSNYRREAAAITPQEIARHNEVITRYRSMQSLHRSKSSLCQPRRQMRSEILNPLVPPRLSFYEQTMGSDDDTGSVIVSRPDVIDRSCVSPSVYSRTTSGDSPNRQGSKRDLSFSELSDERGTVTILASERLPYKPKDTGGYACSDNQIKSSADWKSWMSSQMDLFDTTPESCTMAQYTRFPNNHYRETTEIHDESKDGIHEMSFTTSQTSESSTVEPIQEPAVFDVDERPPLVELKAMTQNNFSRPLRLSPDIPISISRPIVQKPSVVVRSESPHSAHVTDINLAGSTPTDSILPKNASRSPSASPTLVYEKSRCLELSTAPVTPTRGPNAVHSTISLCDHSEKDSPSRRVSDPRKLAPTVKFSSVRNRRDNGRVTNENSRGGRVTTKGDLSALKDIHSTISSKRMVDIFLSQRRRQMDGAEKAVEHAFI</sequence>
<reference evidence="2 3" key="1">
    <citation type="submission" date="2017-10" db="EMBL/GenBank/DDBJ databases">
        <title>Comparative genomics in systemic dimorphic fungi from Ajellomycetaceae.</title>
        <authorList>
            <person name="Munoz J.F."/>
            <person name="Mcewen J.G."/>
            <person name="Clay O.K."/>
            <person name="Cuomo C.A."/>
        </authorList>
    </citation>
    <scope>NUCLEOTIDE SEQUENCE [LARGE SCALE GENOMIC DNA]</scope>
    <source>
        <strain evidence="2 3">UAMH130</strain>
    </source>
</reference>
<feature type="compositionally biased region" description="Basic residues" evidence="1">
    <location>
        <begin position="245"/>
        <end position="257"/>
    </location>
</feature>
<feature type="region of interest" description="Disordered" evidence="1">
    <location>
        <begin position="786"/>
        <end position="823"/>
    </location>
</feature>
<evidence type="ECO:0000256" key="1">
    <source>
        <dbReference type="SAM" id="MobiDB-lite"/>
    </source>
</evidence>
<feature type="region of interest" description="Disordered" evidence="1">
    <location>
        <begin position="836"/>
        <end position="873"/>
    </location>
</feature>
<feature type="region of interest" description="Disordered" evidence="1">
    <location>
        <begin position="329"/>
        <end position="383"/>
    </location>
</feature>
<proteinExistence type="predicted"/>
<comment type="caution">
    <text evidence="2">The sequence shown here is derived from an EMBL/GenBank/DDBJ whole genome shotgun (WGS) entry which is preliminary data.</text>
</comment>
<feature type="region of interest" description="Disordered" evidence="1">
    <location>
        <begin position="235"/>
        <end position="288"/>
    </location>
</feature>
<feature type="region of interest" description="Disordered" evidence="1">
    <location>
        <begin position="1"/>
        <end position="29"/>
    </location>
</feature>
<dbReference type="OrthoDB" id="9975114at2759"/>
<feature type="compositionally biased region" description="Polar residues" evidence="1">
    <location>
        <begin position="330"/>
        <end position="342"/>
    </location>
</feature>
<accession>A0A2B7WNU5</accession>
<feature type="compositionally biased region" description="Basic and acidic residues" evidence="1">
    <location>
        <begin position="855"/>
        <end position="871"/>
    </location>
</feature>
<dbReference type="STRING" id="2060905.A0A2B7WNU5"/>
<feature type="region of interest" description="Disordered" evidence="1">
    <location>
        <begin position="603"/>
        <end position="630"/>
    </location>
</feature>
<keyword evidence="3" id="KW-1185">Reference proteome</keyword>
<feature type="compositionally biased region" description="Polar residues" evidence="1">
    <location>
        <begin position="350"/>
        <end position="377"/>
    </location>
</feature>